<accession>A0A517QR83</accession>
<dbReference type="InterPro" id="IPR005883">
    <property type="entry name" value="PilM"/>
</dbReference>
<keyword evidence="3" id="KW-1185">Reference proteome</keyword>
<name>A0A517QR83_9PLAN</name>
<dbReference type="InterPro" id="IPR043129">
    <property type="entry name" value="ATPase_NBD"/>
</dbReference>
<dbReference type="NCBIfam" id="TIGR01175">
    <property type="entry name" value="pilM"/>
    <property type="match status" value="1"/>
</dbReference>
<dbReference type="SUPFAM" id="SSF53067">
    <property type="entry name" value="Actin-like ATPase domain"/>
    <property type="match status" value="2"/>
</dbReference>
<feature type="region of interest" description="Disordered" evidence="1">
    <location>
        <begin position="620"/>
        <end position="711"/>
    </location>
</feature>
<protein>
    <submittedName>
        <fullName evidence="2">Competence protein A</fullName>
    </submittedName>
</protein>
<proteinExistence type="predicted"/>
<reference evidence="2 3" key="1">
    <citation type="submission" date="2019-02" db="EMBL/GenBank/DDBJ databases">
        <title>Deep-cultivation of Planctomycetes and their phenomic and genomic characterization uncovers novel biology.</title>
        <authorList>
            <person name="Wiegand S."/>
            <person name="Jogler M."/>
            <person name="Boedeker C."/>
            <person name="Pinto D."/>
            <person name="Vollmers J."/>
            <person name="Rivas-Marin E."/>
            <person name="Kohn T."/>
            <person name="Peeters S.H."/>
            <person name="Heuer A."/>
            <person name="Rast P."/>
            <person name="Oberbeckmann S."/>
            <person name="Bunk B."/>
            <person name="Jeske O."/>
            <person name="Meyerdierks A."/>
            <person name="Storesund J.E."/>
            <person name="Kallscheuer N."/>
            <person name="Luecker S."/>
            <person name="Lage O.M."/>
            <person name="Pohl T."/>
            <person name="Merkel B.J."/>
            <person name="Hornburger P."/>
            <person name="Mueller R.-W."/>
            <person name="Bruemmer F."/>
            <person name="Labrenz M."/>
            <person name="Spormann A.M."/>
            <person name="Op den Camp H."/>
            <person name="Overmann J."/>
            <person name="Amann R."/>
            <person name="Jetten M.S.M."/>
            <person name="Mascher T."/>
            <person name="Medema M.H."/>
            <person name="Devos D.P."/>
            <person name="Kaster A.-K."/>
            <person name="Ovreas L."/>
            <person name="Rohde M."/>
            <person name="Galperin M.Y."/>
            <person name="Jogler C."/>
        </authorList>
    </citation>
    <scope>NUCLEOTIDE SEQUENCE [LARGE SCALE GENOMIC DNA]</scope>
    <source>
        <strain evidence="2 3">Mal48</strain>
    </source>
</reference>
<dbReference type="EMBL" id="CP036267">
    <property type="protein sequence ID" value="QDT34140.1"/>
    <property type="molecule type" value="Genomic_DNA"/>
</dbReference>
<dbReference type="KEGG" id="tpol:Mal48_34000"/>
<dbReference type="Gene3D" id="3.30.1490.300">
    <property type="match status" value="1"/>
</dbReference>
<sequence>MAEAKAAWGIDIGQAGLKALKVRYIESADQVVAEAFDYIPFPKILSQPDAIPEEIVPQAMETFLARNDLKGDLVSISVPGQSALARFIQLPPVEAGKLHEIVKYEARQQIPFPLEDVIWDYQPLGAGAEEGGFLLDAEVGLFAMKRDQIYQQLRPYTNAKVEVELIQIAPLALYNVVSVDEMKIRKETEGDAGEDHYIVMDMGCDNTTLMVTNGYNVWIRNVPIGGNHFTRALTKEMKLSFAKAEHLKCNATKAPDPRAVFQALRPVFNDYVSEIQRSIGYFSSVNRSAKVVKVIGLGNGFKLAGLQKFLQQNLQYEVERPDTFNELSGDAVLNSPMFAENILSFAVPYGLALQALGISRIQTSLLPPEISTARMVKKKKPWVAATAASMLLGFSMATALNAMSYSTVHTKEFEEAQKKAEGFGQKVSGLRSNYESEVNTYKGTGERLESLIDKRRDVHTWTEMYNAVLDCLPRDPDGKEFSQDEINLRNRISMSALTSDKMADLATWYEGLSSEQKEFMTAEDKESGPSGEGYLITFVGQHWHHDPNDIIEGQDIQYVVHTFLKNLKQPVIHRDGFPERHVRRMGITHPTIINFSKTIEDFQIDGGAPSAQASRVLDKTNPRQQFGGNPGANPGYGAEPSGAEPGAGLPMPGTSGGKVKKLNRTDFTIQFVWKPTPRAEREIPEEETPEAETPQEGGEQPTTDTQPLTDE</sequence>
<evidence type="ECO:0000313" key="2">
    <source>
        <dbReference type="EMBL" id="QDT34140.1"/>
    </source>
</evidence>
<evidence type="ECO:0000256" key="1">
    <source>
        <dbReference type="SAM" id="MobiDB-lite"/>
    </source>
</evidence>
<evidence type="ECO:0000313" key="3">
    <source>
        <dbReference type="Proteomes" id="UP000315724"/>
    </source>
</evidence>
<gene>
    <name evidence="2" type="ORF">Mal48_34000</name>
</gene>
<dbReference type="OrthoDB" id="9768127at2"/>
<organism evidence="2 3">
    <name type="scientific">Thalassoglobus polymorphus</name>
    <dbReference type="NCBI Taxonomy" id="2527994"/>
    <lineage>
        <taxon>Bacteria</taxon>
        <taxon>Pseudomonadati</taxon>
        <taxon>Planctomycetota</taxon>
        <taxon>Planctomycetia</taxon>
        <taxon>Planctomycetales</taxon>
        <taxon>Planctomycetaceae</taxon>
        <taxon>Thalassoglobus</taxon>
    </lineage>
</organism>
<dbReference type="Pfam" id="PF11104">
    <property type="entry name" value="PilM_2"/>
    <property type="match status" value="1"/>
</dbReference>
<feature type="compositionally biased region" description="Polar residues" evidence="1">
    <location>
        <begin position="702"/>
        <end position="711"/>
    </location>
</feature>
<dbReference type="Gene3D" id="3.30.420.40">
    <property type="match status" value="2"/>
</dbReference>
<feature type="compositionally biased region" description="Low complexity" evidence="1">
    <location>
        <begin position="691"/>
        <end position="701"/>
    </location>
</feature>
<dbReference type="RefSeq" id="WP_145201603.1">
    <property type="nucleotide sequence ID" value="NZ_CP036267.1"/>
</dbReference>
<dbReference type="PANTHER" id="PTHR32432:SF3">
    <property type="entry name" value="ETHANOLAMINE UTILIZATION PROTEIN EUTJ"/>
    <property type="match status" value="1"/>
</dbReference>
<dbReference type="InterPro" id="IPR050696">
    <property type="entry name" value="FtsA/MreB"/>
</dbReference>
<dbReference type="PANTHER" id="PTHR32432">
    <property type="entry name" value="CELL DIVISION PROTEIN FTSA-RELATED"/>
    <property type="match status" value="1"/>
</dbReference>
<feature type="compositionally biased region" description="Low complexity" evidence="1">
    <location>
        <begin position="631"/>
        <end position="648"/>
    </location>
</feature>
<dbReference type="Proteomes" id="UP000315724">
    <property type="component" value="Chromosome"/>
</dbReference>
<dbReference type="AlphaFoldDB" id="A0A517QR83"/>
<dbReference type="CDD" id="cd24049">
    <property type="entry name" value="ASKHA_NBD_PilM"/>
    <property type="match status" value="1"/>
</dbReference>